<dbReference type="AlphaFoldDB" id="A0A9P6B0C2"/>
<proteinExistence type="predicted"/>
<accession>A0A9P6B0C2</accession>
<reference evidence="2" key="1">
    <citation type="journal article" date="2020" name="Nat. Commun.">
        <title>Large-scale genome sequencing of mycorrhizal fungi provides insights into the early evolution of symbiotic traits.</title>
        <authorList>
            <person name="Miyauchi S."/>
            <person name="Kiss E."/>
            <person name="Kuo A."/>
            <person name="Drula E."/>
            <person name="Kohler A."/>
            <person name="Sanchez-Garcia M."/>
            <person name="Morin E."/>
            <person name="Andreopoulos B."/>
            <person name="Barry K.W."/>
            <person name="Bonito G."/>
            <person name="Buee M."/>
            <person name="Carver A."/>
            <person name="Chen C."/>
            <person name="Cichocki N."/>
            <person name="Clum A."/>
            <person name="Culley D."/>
            <person name="Crous P.W."/>
            <person name="Fauchery L."/>
            <person name="Girlanda M."/>
            <person name="Hayes R.D."/>
            <person name="Keri Z."/>
            <person name="LaButti K."/>
            <person name="Lipzen A."/>
            <person name="Lombard V."/>
            <person name="Magnuson J."/>
            <person name="Maillard F."/>
            <person name="Murat C."/>
            <person name="Nolan M."/>
            <person name="Ohm R.A."/>
            <person name="Pangilinan J."/>
            <person name="Pereira M.F."/>
            <person name="Perotto S."/>
            <person name="Peter M."/>
            <person name="Pfister S."/>
            <person name="Riley R."/>
            <person name="Sitrit Y."/>
            <person name="Stielow J.B."/>
            <person name="Szollosi G."/>
            <person name="Zifcakova L."/>
            <person name="Stursova M."/>
            <person name="Spatafora J.W."/>
            <person name="Tedersoo L."/>
            <person name="Vaario L.M."/>
            <person name="Yamada A."/>
            <person name="Yan M."/>
            <person name="Wang P."/>
            <person name="Xu J."/>
            <person name="Bruns T."/>
            <person name="Baldrian P."/>
            <person name="Vilgalys R."/>
            <person name="Dunand C."/>
            <person name="Henrissat B."/>
            <person name="Grigoriev I.V."/>
            <person name="Hibbett D."/>
            <person name="Nagy L.G."/>
            <person name="Martin F.M."/>
        </authorList>
    </citation>
    <scope>NUCLEOTIDE SEQUENCE</scope>
    <source>
        <strain evidence="2">UP504</strain>
    </source>
</reference>
<keyword evidence="3" id="KW-1185">Reference proteome</keyword>
<feature type="compositionally biased region" description="Low complexity" evidence="1">
    <location>
        <begin position="115"/>
        <end position="132"/>
    </location>
</feature>
<feature type="region of interest" description="Disordered" evidence="1">
    <location>
        <begin position="105"/>
        <end position="160"/>
    </location>
</feature>
<gene>
    <name evidence="2" type="ORF">BS47DRAFT_1361256</name>
</gene>
<protein>
    <submittedName>
        <fullName evidence="2">Uncharacterized protein</fullName>
    </submittedName>
</protein>
<dbReference type="Proteomes" id="UP000886523">
    <property type="component" value="Unassembled WGS sequence"/>
</dbReference>
<evidence type="ECO:0000256" key="1">
    <source>
        <dbReference type="SAM" id="MobiDB-lite"/>
    </source>
</evidence>
<evidence type="ECO:0000313" key="2">
    <source>
        <dbReference type="EMBL" id="KAF9515180.1"/>
    </source>
</evidence>
<evidence type="ECO:0000313" key="3">
    <source>
        <dbReference type="Proteomes" id="UP000886523"/>
    </source>
</evidence>
<dbReference type="EMBL" id="MU128953">
    <property type="protein sequence ID" value="KAF9515180.1"/>
    <property type="molecule type" value="Genomic_DNA"/>
</dbReference>
<name>A0A9P6B0C2_9AGAM</name>
<comment type="caution">
    <text evidence="2">The sequence shown here is derived from an EMBL/GenBank/DDBJ whole genome shotgun (WGS) entry which is preliminary data.</text>
</comment>
<sequence>MTAIALVWSLCGVSRNHCQIQVSATSPRCLGILWSQMLNVVNAKHLTAIAKKCQNGEPANNAIVVKSAASLFGLSTDTRLYCPDQIGVEERRLSQNERGAAGILDSGAKSAHATPSGPSHSAPSDASPSSSHTQDLAPLHVKTGSPSVLEPYQGERADDEASRKVDGLLCHFLDLVAEATRDGEITSVKGFEQRPVVAQGPNPGLRSSQTEPMRVVLTGEVEERGENVQVAVVAAEGSSELAPLPKSKLSMAKANLVHQQKRKLVQRLRGTVGFADDCKDRQLEFIDAICCSTNEYFGDESLVF</sequence>
<organism evidence="2 3">
    <name type="scientific">Hydnum rufescens UP504</name>
    <dbReference type="NCBI Taxonomy" id="1448309"/>
    <lineage>
        <taxon>Eukaryota</taxon>
        <taxon>Fungi</taxon>
        <taxon>Dikarya</taxon>
        <taxon>Basidiomycota</taxon>
        <taxon>Agaricomycotina</taxon>
        <taxon>Agaricomycetes</taxon>
        <taxon>Cantharellales</taxon>
        <taxon>Hydnaceae</taxon>
        <taxon>Hydnum</taxon>
    </lineage>
</organism>